<comment type="cofactor">
    <cofactor evidence="1 11">
        <name>FAD</name>
        <dbReference type="ChEBI" id="CHEBI:57692"/>
    </cofactor>
</comment>
<dbReference type="InterPro" id="IPR005288">
    <property type="entry name" value="NadB"/>
</dbReference>
<comment type="pathway">
    <text evidence="2 11">Cofactor biosynthesis; NAD(+) biosynthesis; iminoaspartate from L-aspartate (oxidase route): step 1/1.</text>
</comment>
<evidence type="ECO:0000256" key="10">
    <source>
        <dbReference type="NCBIfam" id="TIGR00551"/>
    </source>
</evidence>
<dbReference type="EMBL" id="JARVCO010000012">
    <property type="protein sequence ID" value="MDZ8119758.1"/>
    <property type="molecule type" value="Genomic_DNA"/>
</dbReference>
<sequence>MKNTPKNVDFLVIGSGLAGLTAAIELSKHGKVLVSTKVEASECNSFYAQGGIACVIDPDDTVQAHVADTLSTGCGLSNPDVVEKIVRGGYDRIHELEELGIEFDLRKLKGKESEYDLGQEGGHSHRRILHAGDITGKSMMQTLILRAQENPNITLRENLMAIDLVTTDWAKHPGKNACIGAYFIDTKTEQIFAVHARCTVLATGGIGKVYPYTSNPDVATGDGVAMAWRAGLPIRNMEFVQFHPTCLYHPDAKSFLISEAVRGEGAELMDIRGRKFMTDFDERGSLATRDVTARAIDAVMKKHGDEFVYLDISHRSESFLRERFPNLYNACLRYGVNMAKEPIPVVPACHYSCGGIVAEVNGKTALPGFYACGEVASTGLHGANRLASNSLLEALVCGHATAVEISKVWKEFSEDAVIPDWRCGEAVSSDEAVVVEHNWNEVRTAMWDYVGIVRTERRLARARARIRNLRQEIKQYYGDYLVTADLLELRNIADVAELIIRSAEQRKESRGLHFMSDHPERADALTDTVIHDNPGGPLT</sequence>
<proteinExistence type="inferred from homology"/>
<dbReference type="RefSeq" id="WP_322609540.1">
    <property type="nucleotide sequence ID" value="NZ_JARVCO010000012.1"/>
</dbReference>
<dbReference type="PANTHER" id="PTHR42716:SF2">
    <property type="entry name" value="L-ASPARTATE OXIDASE, CHLOROPLASTIC"/>
    <property type="match status" value="1"/>
</dbReference>
<gene>
    <name evidence="15" type="primary">nadB</name>
    <name evidence="15" type="ORF">P9H32_14105</name>
</gene>
<dbReference type="PRINTS" id="PR00411">
    <property type="entry name" value="PNDRDTASEI"/>
</dbReference>
<dbReference type="PIRSF" id="PIRSF000171">
    <property type="entry name" value="SDHA_APRA_LASPO"/>
    <property type="match status" value="1"/>
</dbReference>
<keyword evidence="5 11" id="KW-0285">Flavoprotein</keyword>
<evidence type="ECO:0000313" key="15">
    <source>
        <dbReference type="EMBL" id="MDZ8119758.1"/>
    </source>
</evidence>
<evidence type="ECO:0000256" key="12">
    <source>
        <dbReference type="SAM" id="Coils"/>
    </source>
</evidence>
<evidence type="ECO:0000256" key="5">
    <source>
        <dbReference type="ARBA" id="ARBA00022630"/>
    </source>
</evidence>
<reference evidence="15 16" key="1">
    <citation type="journal article" date="2024" name="Appl. Environ. Microbiol.">
        <title>Pontiella agarivorans sp. nov., a novel marine anaerobic bacterium capable of degrading macroalgal polysaccharides and fixing nitrogen.</title>
        <authorList>
            <person name="Liu N."/>
            <person name="Kivenson V."/>
            <person name="Peng X."/>
            <person name="Cui Z."/>
            <person name="Lankiewicz T.S."/>
            <person name="Gosselin K.M."/>
            <person name="English C.J."/>
            <person name="Blair E.M."/>
            <person name="O'Malley M.A."/>
            <person name="Valentine D.L."/>
        </authorList>
    </citation>
    <scope>NUCLEOTIDE SEQUENCE [LARGE SCALE GENOMIC DNA]</scope>
    <source>
        <strain evidence="15 16">NLcol2</strain>
    </source>
</reference>
<dbReference type="SUPFAM" id="SSF46977">
    <property type="entry name" value="Succinate dehydrogenase/fumarate reductase flavoprotein C-terminal domain"/>
    <property type="match status" value="1"/>
</dbReference>
<evidence type="ECO:0000256" key="8">
    <source>
        <dbReference type="ARBA" id="ARBA00023002"/>
    </source>
</evidence>
<comment type="catalytic activity">
    <reaction evidence="9">
        <text>L-aspartate + O2 = iminosuccinate + H2O2</text>
        <dbReference type="Rhea" id="RHEA:25876"/>
        <dbReference type="ChEBI" id="CHEBI:15379"/>
        <dbReference type="ChEBI" id="CHEBI:16240"/>
        <dbReference type="ChEBI" id="CHEBI:29991"/>
        <dbReference type="ChEBI" id="CHEBI:77875"/>
        <dbReference type="EC" id="1.4.3.16"/>
    </reaction>
    <physiologicalReaction direction="left-to-right" evidence="9">
        <dbReference type="Rhea" id="RHEA:25877"/>
    </physiologicalReaction>
</comment>
<keyword evidence="7 11" id="KW-0274">FAD</keyword>
<dbReference type="InterPro" id="IPR036188">
    <property type="entry name" value="FAD/NAD-bd_sf"/>
</dbReference>
<dbReference type="SUPFAM" id="SSF56425">
    <property type="entry name" value="Succinate dehydrogenase/fumarate reductase flavoprotein, catalytic domain"/>
    <property type="match status" value="1"/>
</dbReference>
<dbReference type="GO" id="GO:0008734">
    <property type="term" value="F:L-aspartate oxidase activity"/>
    <property type="evidence" value="ECO:0007669"/>
    <property type="project" value="UniProtKB-EC"/>
</dbReference>
<organism evidence="15 16">
    <name type="scientific">Pontiella agarivorans</name>
    <dbReference type="NCBI Taxonomy" id="3038953"/>
    <lineage>
        <taxon>Bacteria</taxon>
        <taxon>Pseudomonadati</taxon>
        <taxon>Kiritimatiellota</taxon>
        <taxon>Kiritimatiellia</taxon>
        <taxon>Kiritimatiellales</taxon>
        <taxon>Pontiellaceae</taxon>
        <taxon>Pontiella</taxon>
    </lineage>
</organism>
<evidence type="ECO:0000256" key="6">
    <source>
        <dbReference type="ARBA" id="ARBA00022642"/>
    </source>
</evidence>
<dbReference type="Proteomes" id="UP001290861">
    <property type="component" value="Unassembled WGS sequence"/>
</dbReference>
<keyword evidence="8 11" id="KW-0560">Oxidoreductase</keyword>
<name>A0ABU5N003_9BACT</name>
<dbReference type="Pfam" id="PF02910">
    <property type="entry name" value="Succ_DH_flav_C"/>
    <property type="match status" value="1"/>
</dbReference>
<dbReference type="Gene3D" id="3.50.50.60">
    <property type="entry name" value="FAD/NAD(P)-binding domain"/>
    <property type="match status" value="1"/>
</dbReference>
<dbReference type="Gene3D" id="1.20.58.100">
    <property type="entry name" value="Fumarate reductase/succinate dehydrogenase flavoprotein-like, C-terminal domain"/>
    <property type="match status" value="1"/>
</dbReference>
<evidence type="ECO:0000259" key="14">
    <source>
        <dbReference type="Pfam" id="PF02910"/>
    </source>
</evidence>
<evidence type="ECO:0000256" key="4">
    <source>
        <dbReference type="ARBA" id="ARBA00012173"/>
    </source>
</evidence>
<feature type="domain" description="FAD-dependent oxidoreductase 2 FAD-binding" evidence="13">
    <location>
        <begin position="9"/>
        <end position="391"/>
    </location>
</feature>
<dbReference type="InterPro" id="IPR003953">
    <property type="entry name" value="FAD-dep_OxRdtase_2_FAD-bd"/>
</dbReference>
<keyword evidence="12" id="KW-0175">Coiled coil</keyword>
<dbReference type="EC" id="1.4.3.16" evidence="4 10"/>
<dbReference type="SUPFAM" id="SSF51905">
    <property type="entry name" value="FAD/NAD(P)-binding domain"/>
    <property type="match status" value="1"/>
</dbReference>
<evidence type="ECO:0000256" key="9">
    <source>
        <dbReference type="ARBA" id="ARBA00048305"/>
    </source>
</evidence>
<evidence type="ECO:0000256" key="3">
    <source>
        <dbReference type="ARBA" id="ARBA00008562"/>
    </source>
</evidence>
<comment type="subcellular location">
    <subcellularLocation>
        <location evidence="11">Cytoplasm</location>
    </subcellularLocation>
</comment>
<dbReference type="Gene3D" id="3.90.700.10">
    <property type="entry name" value="Succinate dehydrogenase/fumarate reductase flavoprotein, catalytic domain"/>
    <property type="match status" value="1"/>
</dbReference>
<evidence type="ECO:0000256" key="11">
    <source>
        <dbReference type="RuleBase" id="RU362049"/>
    </source>
</evidence>
<keyword evidence="16" id="KW-1185">Reference proteome</keyword>
<dbReference type="InterPro" id="IPR027477">
    <property type="entry name" value="Succ_DH/fumarate_Rdtase_cat_sf"/>
</dbReference>
<feature type="domain" description="Fumarate reductase/succinate dehydrogenase flavoprotein-like C-terminal" evidence="14">
    <location>
        <begin position="440"/>
        <end position="524"/>
    </location>
</feature>
<evidence type="ECO:0000256" key="2">
    <source>
        <dbReference type="ARBA" id="ARBA00004950"/>
    </source>
</evidence>
<dbReference type="NCBIfam" id="TIGR00551">
    <property type="entry name" value="nadB"/>
    <property type="match status" value="1"/>
</dbReference>
<comment type="similarity">
    <text evidence="3 11">Belongs to the FAD-dependent oxidoreductase 2 family. NadB subfamily.</text>
</comment>
<comment type="function">
    <text evidence="11">Catalyzes the oxidation of L-aspartate to iminoaspartate.</text>
</comment>
<accession>A0ABU5N003</accession>
<feature type="coiled-coil region" evidence="12">
    <location>
        <begin position="452"/>
        <end position="479"/>
    </location>
</feature>
<dbReference type="PANTHER" id="PTHR42716">
    <property type="entry name" value="L-ASPARTATE OXIDASE"/>
    <property type="match status" value="1"/>
</dbReference>
<dbReference type="InterPro" id="IPR015939">
    <property type="entry name" value="Fum_Rdtase/Succ_DH_flav-like_C"/>
</dbReference>
<evidence type="ECO:0000259" key="13">
    <source>
        <dbReference type="Pfam" id="PF00890"/>
    </source>
</evidence>
<evidence type="ECO:0000256" key="7">
    <source>
        <dbReference type="ARBA" id="ARBA00022827"/>
    </source>
</evidence>
<keyword evidence="6 11" id="KW-0662">Pyridine nucleotide biosynthesis</keyword>
<protein>
    <recommendedName>
        <fullName evidence="4 10">L-aspartate oxidase</fullName>
        <ecNumber evidence="4 10">1.4.3.16</ecNumber>
    </recommendedName>
</protein>
<dbReference type="NCBIfam" id="NF006567">
    <property type="entry name" value="PRK09077.1"/>
    <property type="match status" value="1"/>
</dbReference>
<dbReference type="InterPro" id="IPR037099">
    <property type="entry name" value="Fum_R/Succ_DH_flav-like_C_sf"/>
</dbReference>
<evidence type="ECO:0000313" key="16">
    <source>
        <dbReference type="Proteomes" id="UP001290861"/>
    </source>
</evidence>
<comment type="caution">
    <text evidence="15">The sequence shown here is derived from an EMBL/GenBank/DDBJ whole genome shotgun (WGS) entry which is preliminary data.</text>
</comment>
<evidence type="ECO:0000256" key="1">
    <source>
        <dbReference type="ARBA" id="ARBA00001974"/>
    </source>
</evidence>
<dbReference type="PRINTS" id="PR00368">
    <property type="entry name" value="FADPNR"/>
</dbReference>
<dbReference type="Pfam" id="PF00890">
    <property type="entry name" value="FAD_binding_2"/>
    <property type="match status" value="1"/>
</dbReference>